<keyword evidence="5 8" id="KW-0472">Membrane</keyword>
<accession>A0ABY4PDX8</accession>
<evidence type="ECO:0000256" key="1">
    <source>
        <dbReference type="ARBA" id="ARBA00004162"/>
    </source>
</evidence>
<evidence type="ECO:0000256" key="7">
    <source>
        <dbReference type="SAM" id="Coils"/>
    </source>
</evidence>
<dbReference type="Proteomes" id="UP000831947">
    <property type="component" value="Chromosome"/>
</dbReference>
<keyword evidence="10" id="KW-1185">Reference proteome</keyword>
<evidence type="ECO:0000256" key="4">
    <source>
        <dbReference type="ARBA" id="ARBA00023054"/>
    </source>
</evidence>
<reference evidence="9 10" key="1">
    <citation type="journal article" date="2022" name="Int. J. Syst. Evol. Microbiol.">
        <title>Apilactobacillus apisilvae sp. nov., Nicolia spurrieriana gen. nov. sp. nov., Bombilactobacillus folatiphilus sp. nov. and Bombilactobacillus thymidiniphilus sp. nov., four new lactic acid bacterial isolates from stingless bees Tetragonula carbonaria and Austroplebeia australis.</title>
        <authorList>
            <person name="Oliphant S.A."/>
            <person name="Watson-Haigh N.S."/>
            <person name="Sumby K.M."/>
            <person name="Gardner J."/>
            <person name="Groom S."/>
            <person name="Jiranek V."/>
        </authorList>
    </citation>
    <scope>NUCLEOTIDE SEQUENCE [LARGE SCALE GENOMIC DNA]</scope>
    <source>
        <strain evidence="9 10">SG4_A1</strain>
    </source>
</reference>
<evidence type="ECO:0000313" key="9">
    <source>
        <dbReference type="EMBL" id="UQS83830.1"/>
    </source>
</evidence>
<name>A0ABY4PDX8_9LACO</name>
<dbReference type="EMBL" id="CP093365">
    <property type="protein sequence ID" value="UQS83830.1"/>
    <property type="molecule type" value="Genomic_DNA"/>
</dbReference>
<keyword evidence="4 7" id="KW-0175">Coiled coil</keyword>
<feature type="coiled-coil region" evidence="7">
    <location>
        <begin position="466"/>
        <end position="493"/>
    </location>
</feature>
<organism evidence="9 10">
    <name type="scientific">Bombilactobacillus thymidiniphilus</name>
    <dbReference type="NCBI Taxonomy" id="2923363"/>
    <lineage>
        <taxon>Bacteria</taxon>
        <taxon>Bacillati</taxon>
        <taxon>Bacillota</taxon>
        <taxon>Bacilli</taxon>
        <taxon>Lactobacillales</taxon>
        <taxon>Lactobacillaceae</taxon>
        <taxon>Bombilactobacillus</taxon>
    </lineage>
</organism>
<evidence type="ECO:0000256" key="8">
    <source>
        <dbReference type="SAM" id="Phobius"/>
    </source>
</evidence>
<feature type="transmembrane region" description="Helical" evidence="8">
    <location>
        <begin position="5"/>
        <end position="22"/>
    </location>
</feature>
<feature type="coiled-coil region" evidence="7">
    <location>
        <begin position="191"/>
        <end position="218"/>
    </location>
</feature>
<dbReference type="InterPro" id="IPR010379">
    <property type="entry name" value="EzrA"/>
</dbReference>
<keyword evidence="6" id="KW-0131">Cell cycle</keyword>
<dbReference type="RefSeq" id="WP_249513015.1">
    <property type="nucleotide sequence ID" value="NZ_CP093365.1"/>
</dbReference>
<evidence type="ECO:0000256" key="5">
    <source>
        <dbReference type="ARBA" id="ARBA00023136"/>
    </source>
</evidence>
<protein>
    <submittedName>
        <fullName evidence="9">Septation ring formation regulator EzrA</fullName>
    </submittedName>
</protein>
<evidence type="ECO:0000313" key="10">
    <source>
        <dbReference type="Proteomes" id="UP000831947"/>
    </source>
</evidence>
<keyword evidence="3 8" id="KW-1133">Transmembrane helix</keyword>
<keyword evidence="6" id="KW-0132">Cell division</keyword>
<evidence type="ECO:0000256" key="6">
    <source>
        <dbReference type="ARBA" id="ARBA00023210"/>
    </source>
</evidence>
<gene>
    <name evidence="9" type="ORF">MOO47_01100</name>
</gene>
<keyword evidence="2 8" id="KW-0812">Transmembrane</keyword>
<keyword evidence="6" id="KW-0717">Septation</keyword>
<feature type="coiled-coil region" evidence="7">
    <location>
        <begin position="314"/>
        <end position="400"/>
    </location>
</feature>
<proteinExistence type="predicted"/>
<comment type="subcellular location">
    <subcellularLocation>
        <location evidence="1">Cell membrane</location>
        <topology evidence="1">Single-pass membrane protein</topology>
    </subcellularLocation>
</comment>
<evidence type="ECO:0000256" key="2">
    <source>
        <dbReference type="ARBA" id="ARBA00022692"/>
    </source>
</evidence>
<sequence length="565" mass="65017">MAIIIVLIIVIIAIILGIFYFYQKNLKAIDQITSELDQLNQINFDSTIQQVSNMKLAGASLARFEQDCKQYQQIKRDLVPQLQTSLITASESNSSFKIWSAHKKLQQLQEQVAQCLQNLEQATVGLKSLFTSIQQNQVRLHELQGKVEKNQQFLVNSADKLGAVKVSLQAALNEINDNFDRIIILINNGDALAAQQALQKLTDDLKEYQDLLQSVEQRLQVDFQAQVAELQVANKKMRGAGIHFPDPQLSEVLVKLQPQLLDLNKSLVALDFEQFDKLEKQIAEQIDYLYERVAKEWRAKKKVQKNQLILNDFINHANHQNRFLRQRMERLSKQFALNEYDRQLVNSFEHKLQEINQQYQKQLKTIRNNVAVYSDVLHSFQQLNQQLQNIEQEQVKIDNSLNGLVEGEKVAQNSFNDLTMKLDQIKHRVTAMRLKGLPKSYLKSYQIAEANIKRVHTLINSNPLNVEELTKQVATTNEALNNLESLVEQLINDIVLTTQLLQYSNRYLETVPAMEKAIEQTQALFDQQFDYAKALATIEHALEQVEPGAVERIKQLYITDQETPV</sequence>
<evidence type="ECO:0000256" key="3">
    <source>
        <dbReference type="ARBA" id="ARBA00022989"/>
    </source>
</evidence>
<dbReference type="Pfam" id="PF06160">
    <property type="entry name" value="EzrA"/>
    <property type="match status" value="1"/>
</dbReference>